<gene>
    <name evidence="9" type="ORF">COV31_02135</name>
</gene>
<evidence type="ECO:0000313" key="10">
    <source>
        <dbReference type="Proteomes" id="UP000230232"/>
    </source>
</evidence>
<feature type="domain" description="Bacterial sugar transferase" evidence="8">
    <location>
        <begin position="266"/>
        <end position="453"/>
    </location>
</feature>
<feature type="transmembrane region" description="Helical" evidence="7">
    <location>
        <begin position="51"/>
        <end position="72"/>
    </location>
</feature>
<comment type="similarity">
    <text evidence="2">Belongs to the bacterial sugar transferase family.</text>
</comment>
<name>A0A2H0R4E8_9BACT</name>
<evidence type="ECO:0000256" key="7">
    <source>
        <dbReference type="SAM" id="Phobius"/>
    </source>
</evidence>
<dbReference type="Pfam" id="PF02397">
    <property type="entry name" value="Bac_transf"/>
    <property type="match status" value="1"/>
</dbReference>
<feature type="transmembrane region" description="Helical" evidence="7">
    <location>
        <begin position="116"/>
        <end position="133"/>
    </location>
</feature>
<comment type="subcellular location">
    <subcellularLocation>
        <location evidence="1">Membrane</location>
        <topology evidence="1">Multi-pass membrane protein</topology>
    </subcellularLocation>
</comment>
<feature type="transmembrane region" description="Helical" evidence="7">
    <location>
        <begin position="84"/>
        <end position="104"/>
    </location>
</feature>
<dbReference type="NCBIfam" id="TIGR03025">
    <property type="entry name" value="EPS_sugtrans"/>
    <property type="match status" value="1"/>
</dbReference>
<dbReference type="InterPro" id="IPR003362">
    <property type="entry name" value="Bact_transf"/>
</dbReference>
<dbReference type="Proteomes" id="UP000230232">
    <property type="component" value="Unassembled WGS sequence"/>
</dbReference>
<protein>
    <recommendedName>
        <fullName evidence="8">Bacterial sugar transferase domain-containing protein</fullName>
    </recommendedName>
</protein>
<dbReference type="PANTHER" id="PTHR30576">
    <property type="entry name" value="COLANIC BIOSYNTHESIS UDP-GLUCOSE LIPID CARRIER TRANSFERASE"/>
    <property type="match status" value="1"/>
</dbReference>
<sequence>MKRSDLTFTVVKVPLDFCMVIVAGIAIYFFRTRILDVFRPVLFEFNLPFQRYLLLLLGVALVFIGAYALSGLYSTSRRGLIEELSRVVISSSGAVLAVIFYIFIRQELFDSRFLILGGWFFVIIFVSLGRLILRYLHRYLVAHHDFGIQRVLVVGADEISARVVEKINLDPALGYRVIRALDNPNENALRHAYSEGIDEVILADLNYPADRVVQLVDFCHHHHVNFKFVPNLYQTLTANYAFDTSIGLPIVELRRTALDGWGRVFKRLLDFFGALLGLIILSPFFLILAVIIKLDSEGPVFVRLKRVSQQQEFEILKFRSMVKNAEALKKDLLVLNERSDSPLFKIKNDPRITPVGKIIRRLRIDELPQLVNVLKGQMSLVGPRPHQPDEIDRYAKHHRKVLNLKAGMTGMAQASGSSDLSFEEEVRLDTYYVENWSLWLDIKIIFRTLLKLLVDRSAV</sequence>
<evidence type="ECO:0000256" key="5">
    <source>
        <dbReference type="ARBA" id="ARBA00022989"/>
    </source>
</evidence>
<dbReference type="GO" id="GO:0016780">
    <property type="term" value="F:phosphotransferase activity, for other substituted phosphate groups"/>
    <property type="evidence" value="ECO:0007669"/>
    <property type="project" value="TreeGrafter"/>
</dbReference>
<keyword evidence="3" id="KW-0808">Transferase</keyword>
<evidence type="ECO:0000256" key="1">
    <source>
        <dbReference type="ARBA" id="ARBA00004141"/>
    </source>
</evidence>
<dbReference type="PANTHER" id="PTHR30576:SF10">
    <property type="entry name" value="SLL5057 PROTEIN"/>
    <property type="match status" value="1"/>
</dbReference>
<keyword evidence="5 7" id="KW-1133">Transmembrane helix</keyword>
<reference evidence="9 10" key="1">
    <citation type="submission" date="2017-09" db="EMBL/GenBank/DDBJ databases">
        <title>Depth-based differentiation of microbial function through sediment-hosted aquifers and enrichment of novel symbionts in the deep terrestrial subsurface.</title>
        <authorList>
            <person name="Probst A.J."/>
            <person name="Ladd B."/>
            <person name="Jarett J.K."/>
            <person name="Geller-Mcgrath D.E."/>
            <person name="Sieber C.M."/>
            <person name="Emerson J.B."/>
            <person name="Anantharaman K."/>
            <person name="Thomas B.C."/>
            <person name="Malmstrom R."/>
            <person name="Stieglmeier M."/>
            <person name="Klingl A."/>
            <person name="Woyke T."/>
            <person name="Ryan C.M."/>
            <person name="Banfield J.F."/>
        </authorList>
    </citation>
    <scope>NUCLEOTIDE SEQUENCE [LARGE SCALE GENOMIC DNA]</scope>
    <source>
        <strain evidence="9">CG10_big_fil_rev_8_21_14_0_10_46_23</strain>
    </source>
</reference>
<feature type="transmembrane region" description="Helical" evidence="7">
    <location>
        <begin position="12"/>
        <end position="31"/>
    </location>
</feature>
<evidence type="ECO:0000256" key="3">
    <source>
        <dbReference type="ARBA" id="ARBA00022679"/>
    </source>
</evidence>
<keyword evidence="4 7" id="KW-0812">Transmembrane</keyword>
<evidence type="ECO:0000256" key="6">
    <source>
        <dbReference type="ARBA" id="ARBA00023136"/>
    </source>
</evidence>
<comment type="caution">
    <text evidence="9">The sequence shown here is derived from an EMBL/GenBank/DDBJ whole genome shotgun (WGS) entry which is preliminary data.</text>
</comment>
<organism evidence="9 10">
    <name type="scientific">Candidatus Yanofskybacteria bacterium CG10_big_fil_rev_8_21_14_0_10_46_23</name>
    <dbReference type="NCBI Taxonomy" id="1975098"/>
    <lineage>
        <taxon>Bacteria</taxon>
        <taxon>Candidatus Yanofskyibacteriota</taxon>
    </lineage>
</organism>
<dbReference type="AlphaFoldDB" id="A0A2H0R4E8"/>
<dbReference type="GO" id="GO:0016020">
    <property type="term" value="C:membrane"/>
    <property type="evidence" value="ECO:0007669"/>
    <property type="project" value="UniProtKB-SubCell"/>
</dbReference>
<proteinExistence type="inferred from homology"/>
<dbReference type="Pfam" id="PF13727">
    <property type="entry name" value="CoA_binding_3"/>
    <property type="match status" value="1"/>
</dbReference>
<dbReference type="InterPro" id="IPR017475">
    <property type="entry name" value="EPS_sugar_tfrase"/>
</dbReference>
<evidence type="ECO:0000313" key="9">
    <source>
        <dbReference type="EMBL" id="PIR41186.1"/>
    </source>
</evidence>
<accession>A0A2H0R4E8</accession>
<feature type="transmembrane region" description="Helical" evidence="7">
    <location>
        <begin position="271"/>
        <end position="292"/>
    </location>
</feature>
<dbReference type="Gene3D" id="3.40.50.720">
    <property type="entry name" value="NAD(P)-binding Rossmann-like Domain"/>
    <property type="match status" value="1"/>
</dbReference>
<evidence type="ECO:0000256" key="4">
    <source>
        <dbReference type="ARBA" id="ARBA00022692"/>
    </source>
</evidence>
<dbReference type="EMBL" id="PCXO01000010">
    <property type="protein sequence ID" value="PIR41186.1"/>
    <property type="molecule type" value="Genomic_DNA"/>
</dbReference>
<evidence type="ECO:0000259" key="8">
    <source>
        <dbReference type="Pfam" id="PF02397"/>
    </source>
</evidence>
<keyword evidence="6 7" id="KW-0472">Membrane</keyword>
<evidence type="ECO:0000256" key="2">
    <source>
        <dbReference type="ARBA" id="ARBA00006464"/>
    </source>
</evidence>